<evidence type="ECO:0000256" key="1">
    <source>
        <dbReference type="SAM" id="MobiDB-lite"/>
    </source>
</evidence>
<feature type="region of interest" description="Disordered" evidence="1">
    <location>
        <begin position="167"/>
        <end position="207"/>
    </location>
</feature>
<evidence type="ECO:0000256" key="2">
    <source>
        <dbReference type="SAM" id="Phobius"/>
    </source>
</evidence>
<feature type="transmembrane region" description="Helical" evidence="2">
    <location>
        <begin position="59"/>
        <end position="80"/>
    </location>
</feature>
<feature type="compositionally biased region" description="Polar residues" evidence="1">
    <location>
        <begin position="195"/>
        <end position="207"/>
    </location>
</feature>
<dbReference type="KEGG" id="cch:Cag_1202"/>
<evidence type="ECO:0000313" key="3">
    <source>
        <dbReference type="EMBL" id="ABB28464.1"/>
    </source>
</evidence>
<protein>
    <submittedName>
        <fullName evidence="3">Uncharacterized protein</fullName>
    </submittedName>
</protein>
<dbReference type="HOGENOM" id="CLU_106643_0_0_10"/>
<feature type="transmembrane region" description="Helical" evidence="2">
    <location>
        <begin position="33"/>
        <end position="53"/>
    </location>
</feature>
<dbReference type="eggNOG" id="ENOG5032THK">
    <property type="taxonomic scope" value="Bacteria"/>
</dbReference>
<feature type="compositionally biased region" description="Low complexity" evidence="1">
    <location>
        <begin position="179"/>
        <end position="194"/>
    </location>
</feature>
<keyword evidence="2" id="KW-0472">Membrane</keyword>
<feature type="transmembrane region" description="Helical" evidence="2">
    <location>
        <begin position="109"/>
        <end position="129"/>
    </location>
</feature>
<feature type="compositionally biased region" description="Polar residues" evidence="1">
    <location>
        <begin position="167"/>
        <end position="178"/>
    </location>
</feature>
<keyword evidence="2" id="KW-1133">Transmembrane helix</keyword>
<proteinExistence type="predicted"/>
<keyword evidence="2" id="KW-0812">Transmembrane</keyword>
<dbReference type="EMBL" id="CP000108">
    <property type="protein sequence ID" value="ABB28464.1"/>
    <property type="molecule type" value="Genomic_DNA"/>
</dbReference>
<organism evidence="3">
    <name type="scientific">Chlorobium chlorochromatii (strain CaD3)</name>
    <dbReference type="NCBI Taxonomy" id="340177"/>
    <lineage>
        <taxon>Bacteria</taxon>
        <taxon>Pseudomonadati</taxon>
        <taxon>Chlorobiota</taxon>
        <taxon>Chlorobiia</taxon>
        <taxon>Chlorobiales</taxon>
        <taxon>Chlorobiaceae</taxon>
        <taxon>Chlorobium/Pelodictyon group</taxon>
        <taxon>Chlorobium</taxon>
    </lineage>
</organism>
<dbReference type="OrthoDB" id="9035807at2"/>
<name>Q3ARB1_CHLCH</name>
<accession>Q3ARB1</accession>
<reference evidence="3" key="1">
    <citation type="submission" date="2005-08" db="EMBL/GenBank/DDBJ databases">
        <title>Complete sequence of Chlorobium chlorochromatii CaD3.</title>
        <authorList>
            <person name="Copeland A."/>
            <person name="Lucas S."/>
            <person name="Lapidus A."/>
            <person name="Barry K."/>
            <person name="Detter J.C."/>
            <person name="Glavina T."/>
            <person name="Hammon N."/>
            <person name="Israni S."/>
            <person name="Pitluck S."/>
            <person name="Bryant D."/>
            <person name="Schmutz J."/>
            <person name="Larimer F."/>
            <person name="Land M."/>
            <person name="Kyrpides N."/>
            <person name="Ivanova N."/>
            <person name="Richardson P."/>
        </authorList>
    </citation>
    <scope>NUCLEOTIDE SEQUENCE [LARGE SCALE GENOMIC DNA]</scope>
    <source>
        <strain evidence="3">CaD3</strain>
    </source>
</reference>
<sequence>MTPDEIDDQKKIEFYAASVSAWYESSLEHDKSLLTLSAGGIGLLITLLTTVGLGTAEALVLYVGAIISFVISLVSVLFVFRGNKKHIEDILSGKNQGTDPVLSKLDGTAIWSFGIGVVFTAVIGISAAIHSFTSKENTMANETTKTTQAVPLHESFNGAANLQSGTDLGQSFNGAGNLQPQQTTQPATPSTTPANSGNSQNQSDKGK</sequence>
<gene>
    <name evidence="3" type="ordered locus">Cag_1202</name>
</gene>
<dbReference type="AlphaFoldDB" id="Q3ARB1"/>